<comment type="caution">
    <text evidence="1">The sequence shown here is derived from an EMBL/GenBank/DDBJ whole genome shotgun (WGS) entry which is preliminary data.</text>
</comment>
<organism evidence="1 2">
    <name type="scientific">Streptomyces tremellae</name>
    <dbReference type="NCBI Taxonomy" id="1124239"/>
    <lineage>
        <taxon>Bacteria</taxon>
        <taxon>Bacillati</taxon>
        <taxon>Actinomycetota</taxon>
        <taxon>Actinomycetes</taxon>
        <taxon>Kitasatosporales</taxon>
        <taxon>Streptomycetaceae</taxon>
        <taxon>Streptomyces</taxon>
    </lineage>
</organism>
<dbReference type="Proteomes" id="UP001499884">
    <property type="component" value="Unassembled WGS sequence"/>
</dbReference>
<name>A0ABP7FKX9_9ACTN</name>
<sequence length="473" mass="52817">MNASYTDLASLIDSKDPAQANGIVKAFAANAAFSAAEWEELTTEDNPYRRPVRPDDLAWLDYSRPMPKEKALLLSALLGHRMLRNVYDADLLYLPPAAGDPAATSKAAFYSTSNRILSALAQPILERHLFTLLDDVREPLARHDTTGLVEHVRAYLDRRRAEADRAAKAVSDTKGRREAATFLMLQLSAFVPAAYDAVGHMAVGEYGLAHPGLRGLLLDAYRSWEDDAEDYRAMLASAELTTGAGAYWQLYLGSSLARGNHLHYLGRNRENAFAFLGAWTQFEIDRAVTAPHLADAFEEALGARPAFLGKIADLTGDELEQRVLSLIEPLVERFGSDVVSEFHRGFADAAWFTELWDGDLGTQVAWADRIEEYQDKAARIDRKLTTENITVDLDTFVETCDETSTTHVHNEHRLVMIESGRMHFWNNVTHKIELNEGDKLLIPVSRLHGSTVLSGSCTYHQPIIPEEMLREFD</sequence>
<evidence type="ECO:0000313" key="1">
    <source>
        <dbReference type="EMBL" id="GAA3738538.1"/>
    </source>
</evidence>
<gene>
    <name evidence="1" type="ORF">GCM10023082_39670</name>
</gene>
<keyword evidence="2" id="KW-1185">Reference proteome</keyword>
<accession>A0ABP7FKX9</accession>
<evidence type="ECO:0008006" key="3">
    <source>
        <dbReference type="Google" id="ProtNLM"/>
    </source>
</evidence>
<reference evidence="2" key="1">
    <citation type="journal article" date="2019" name="Int. J. Syst. Evol. Microbiol.">
        <title>The Global Catalogue of Microorganisms (GCM) 10K type strain sequencing project: providing services to taxonomists for standard genome sequencing and annotation.</title>
        <authorList>
            <consortium name="The Broad Institute Genomics Platform"/>
            <consortium name="The Broad Institute Genome Sequencing Center for Infectious Disease"/>
            <person name="Wu L."/>
            <person name="Ma J."/>
        </authorList>
    </citation>
    <scope>NUCLEOTIDE SEQUENCE [LARGE SCALE GENOMIC DNA]</scope>
    <source>
        <strain evidence="2">JCM 30846</strain>
    </source>
</reference>
<proteinExistence type="predicted"/>
<protein>
    <recommendedName>
        <fullName evidence="3">Peptide synthetase</fullName>
    </recommendedName>
</protein>
<dbReference type="RefSeq" id="WP_345649076.1">
    <property type="nucleotide sequence ID" value="NZ_BAABEP010000028.1"/>
</dbReference>
<dbReference type="EMBL" id="BAABEP010000028">
    <property type="protein sequence ID" value="GAA3738538.1"/>
    <property type="molecule type" value="Genomic_DNA"/>
</dbReference>
<evidence type="ECO:0000313" key="2">
    <source>
        <dbReference type="Proteomes" id="UP001499884"/>
    </source>
</evidence>